<dbReference type="VEuPathDB" id="AmoebaDB:FDP41_012379"/>
<protein>
    <submittedName>
        <fullName evidence="1">Uncharacterized protein</fullName>
    </submittedName>
</protein>
<dbReference type="EMBL" id="VFQX01000013">
    <property type="protein sequence ID" value="KAF0981722.1"/>
    <property type="molecule type" value="Genomic_DNA"/>
</dbReference>
<organism evidence="1 2">
    <name type="scientific">Naegleria fowleri</name>
    <name type="common">Brain eating amoeba</name>
    <dbReference type="NCBI Taxonomy" id="5763"/>
    <lineage>
        <taxon>Eukaryota</taxon>
        <taxon>Discoba</taxon>
        <taxon>Heterolobosea</taxon>
        <taxon>Tetramitia</taxon>
        <taxon>Eutetramitia</taxon>
        <taxon>Vahlkampfiidae</taxon>
        <taxon>Naegleria</taxon>
    </lineage>
</organism>
<dbReference type="GeneID" id="68119594"/>
<keyword evidence="2" id="KW-1185">Reference proteome</keyword>
<comment type="caution">
    <text evidence="1">The sequence shown here is derived from an EMBL/GenBank/DDBJ whole genome shotgun (WGS) entry which is preliminary data.</text>
</comment>
<evidence type="ECO:0000313" key="2">
    <source>
        <dbReference type="Proteomes" id="UP000444721"/>
    </source>
</evidence>
<reference evidence="1 2" key="1">
    <citation type="journal article" date="2019" name="Sci. Rep.">
        <title>Nanopore sequencing improves the draft genome of the human pathogenic amoeba Naegleria fowleri.</title>
        <authorList>
            <person name="Liechti N."/>
            <person name="Schurch N."/>
            <person name="Bruggmann R."/>
            <person name="Wittwer M."/>
        </authorList>
    </citation>
    <scope>NUCLEOTIDE SEQUENCE [LARGE SCALE GENOMIC DNA]</scope>
    <source>
        <strain evidence="1 2">ATCC 30894</strain>
    </source>
</reference>
<sequence length="425" mass="49597">MKRFSIFRSGSRRNVTQDLVSEDDKREMELEEERKLIDEATITSSHSIYQEILSLYQKQCENHSEKSFFNWFCGSEKIRVIKPIQDELLTLDEQIHLKECLEKLRDISTQFHPLSEETLQVLAHNRIIPERFFHIFFNPHILEHAINVKGLKPYMKVRLLFKQVSNGKFGTFDSCLLVGCWRLEWDEKSSLVCVRQFDTSRLHFAIDLERFTNEEKIVESLKIISNECCVWNGTKKYDVKSCNAQHFVLHILEKIGVNLDQSLKGLSKIYFNSLLQNGTGTTEIELTQELKQLLNSNTSNVSFHNHKALDLFLENISTKNPYYFPQNTCDQMLLKCFDECYWLSLHQSNNGAEFNFTNCSERDRPLMKDQTNECQCHFNMNPTTYGDYVASGMTINNVLCSQKLSPPFPLRRKKQEPSTPEGLSQ</sequence>
<name>A0A6A5C4L4_NAEFO</name>
<dbReference type="Proteomes" id="UP000444721">
    <property type="component" value="Unassembled WGS sequence"/>
</dbReference>
<dbReference type="AlphaFoldDB" id="A0A6A5C4L4"/>
<dbReference type="VEuPathDB" id="AmoebaDB:NF0071780"/>
<accession>A0A6A5C4L4</accession>
<proteinExistence type="predicted"/>
<dbReference type="OrthoDB" id="10259277at2759"/>
<gene>
    <name evidence="1" type="ORF">FDP41_012379</name>
</gene>
<dbReference type="VEuPathDB" id="AmoebaDB:NfTy_040000"/>
<dbReference type="RefSeq" id="XP_044566435.1">
    <property type="nucleotide sequence ID" value="XM_044702892.1"/>
</dbReference>
<evidence type="ECO:0000313" key="1">
    <source>
        <dbReference type="EMBL" id="KAF0981722.1"/>
    </source>
</evidence>
<dbReference type="OMA" id="NAPLMEN"/>